<reference evidence="2" key="1">
    <citation type="journal article" date="2019" name="Int. J. Syst. Evol. Microbiol.">
        <title>The Global Catalogue of Microorganisms (GCM) 10K type strain sequencing project: providing services to taxonomists for standard genome sequencing and annotation.</title>
        <authorList>
            <consortium name="The Broad Institute Genomics Platform"/>
            <consortium name="The Broad Institute Genome Sequencing Center for Infectious Disease"/>
            <person name="Wu L."/>
            <person name="Ma J."/>
        </authorList>
    </citation>
    <scope>NUCLEOTIDE SEQUENCE [LARGE SCALE GENOMIC DNA]</scope>
    <source>
        <strain evidence="2">JCM 14545</strain>
    </source>
</reference>
<dbReference type="InterPro" id="IPR027417">
    <property type="entry name" value="P-loop_NTPase"/>
</dbReference>
<proteinExistence type="predicted"/>
<sequence length="171" mass="19705">MADRILVYGVTGAGKSTMAARIAARTGLPWHSVDDLTWEPGWVEVAAEEQRRRIAAVCEGERWVLDSAYGKWLDVPMARVQLIVALDYPRWLSLGRLVRRTIARAVDRREVCNGNTESLGQMFTRDWIVWWHFKSFRRKRDRMRAWEADPAAPAVIRLTSVAQTRRWLAGL</sequence>
<dbReference type="Gene3D" id="3.40.50.300">
    <property type="entry name" value="P-loop containing nucleotide triphosphate hydrolases"/>
    <property type="match status" value="1"/>
</dbReference>
<comment type="caution">
    <text evidence="1">The sequence shown here is derived from an EMBL/GenBank/DDBJ whole genome shotgun (WGS) entry which is preliminary data.</text>
</comment>
<name>A0ABP5CRJ8_9PSEU</name>
<gene>
    <name evidence="1" type="ORF">GCM10009754_45640</name>
</gene>
<dbReference type="EMBL" id="BAAANN010000018">
    <property type="protein sequence ID" value="GAA1967743.1"/>
    <property type="molecule type" value="Genomic_DNA"/>
</dbReference>
<dbReference type="PANTHER" id="PTHR37816">
    <property type="entry name" value="YALI0E33011P"/>
    <property type="match status" value="1"/>
</dbReference>
<protein>
    <submittedName>
        <fullName evidence="1">AAA family ATPase</fullName>
    </submittedName>
</protein>
<dbReference type="SUPFAM" id="SSF52540">
    <property type="entry name" value="P-loop containing nucleoside triphosphate hydrolases"/>
    <property type="match status" value="1"/>
</dbReference>
<accession>A0ABP5CRJ8</accession>
<evidence type="ECO:0000313" key="2">
    <source>
        <dbReference type="Proteomes" id="UP001501116"/>
    </source>
</evidence>
<dbReference type="Proteomes" id="UP001501116">
    <property type="component" value="Unassembled WGS sequence"/>
</dbReference>
<dbReference type="RefSeq" id="WP_344422224.1">
    <property type="nucleotide sequence ID" value="NZ_BAAANN010000018.1"/>
</dbReference>
<organism evidence="1 2">
    <name type="scientific">Amycolatopsis minnesotensis</name>
    <dbReference type="NCBI Taxonomy" id="337894"/>
    <lineage>
        <taxon>Bacteria</taxon>
        <taxon>Bacillati</taxon>
        <taxon>Actinomycetota</taxon>
        <taxon>Actinomycetes</taxon>
        <taxon>Pseudonocardiales</taxon>
        <taxon>Pseudonocardiaceae</taxon>
        <taxon>Amycolatopsis</taxon>
    </lineage>
</organism>
<keyword evidence="2" id="KW-1185">Reference proteome</keyword>
<dbReference type="InterPro" id="IPR052922">
    <property type="entry name" value="Cytidylate_Kinase-2"/>
</dbReference>
<evidence type="ECO:0000313" key="1">
    <source>
        <dbReference type="EMBL" id="GAA1967743.1"/>
    </source>
</evidence>
<dbReference type="PANTHER" id="PTHR37816:SF1">
    <property type="entry name" value="TOXIN"/>
    <property type="match status" value="1"/>
</dbReference>